<organism evidence="1 2">
    <name type="scientific">Colletotrichum godetiae</name>
    <dbReference type="NCBI Taxonomy" id="1209918"/>
    <lineage>
        <taxon>Eukaryota</taxon>
        <taxon>Fungi</taxon>
        <taxon>Dikarya</taxon>
        <taxon>Ascomycota</taxon>
        <taxon>Pezizomycotina</taxon>
        <taxon>Sordariomycetes</taxon>
        <taxon>Hypocreomycetidae</taxon>
        <taxon>Glomerellales</taxon>
        <taxon>Glomerellaceae</taxon>
        <taxon>Colletotrichum</taxon>
        <taxon>Colletotrichum acutatum species complex</taxon>
    </lineage>
</organism>
<proteinExistence type="predicted"/>
<gene>
    <name evidence="1" type="ORF">BDP55DRAFT_414325</name>
</gene>
<evidence type="ECO:0000313" key="2">
    <source>
        <dbReference type="Proteomes" id="UP001224890"/>
    </source>
</evidence>
<reference evidence="1" key="1">
    <citation type="submission" date="2021-06" db="EMBL/GenBank/DDBJ databases">
        <title>Comparative genomics, transcriptomics and evolutionary studies reveal genomic signatures of adaptation to plant cell wall in hemibiotrophic fungi.</title>
        <authorList>
            <consortium name="DOE Joint Genome Institute"/>
            <person name="Baroncelli R."/>
            <person name="Diaz J.F."/>
            <person name="Benocci T."/>
            <person name="Peng M."/>
            <person name="Battaglia E."/>
            <person name="Haridas S."/>
            <person name="Andreopoulos W."/>
            <person name="Labutti K."/>
            <person name="Pangilinan J."/>
            <person name="Floch G.L."/>
            <person name="Makela M.R."/>
            <person name="Henrissat B."/>
            <person name="Grigoriev I.V."/>
            <person name="Crouch J.A."/>
            <person name="De Vries R.P."/>
            <person name="Sukno S.A."/>
            <person name="Thon M.R."/>
        </authorList>
    </citation>
    <scope>NUCLEOTIDE SEQUENCE</scope>
    <source>
        <strain evidence="1">CBS 193.32</strain>
    </source>
</reference>
<dbReference type="Proteomes" id="UP001224890">
    <property type="component" value="Unassembled WGS sequence"/>
</dbReference>
<sequence length="84" mass="9152">MADQLFYVGLLWLPALHPLGRTCNPSSLRGSWKGDDPAGLAARNRVEGSFGEMGLAEAPCFTARFPGSADSFCKRLSSEAYKWN</sequence>
<name>A0AAJ0A8H3_9PEZI</name>
<keyword evidence="2" id="KW-1185">Reference proteome</keyword>
<evidence type="ECO:0000313" key="1">
    <source>
        <dbReference type="EMBL" id="KAK1657974.1"/>
    </source>
</evidence>
<comment type="caution">
    <text evidence="1">The sequence shown here is derived from an EMBL/GenBank/DDBJ whole genome shotgun (WGS) entry which is preliminary data.</text>
</comment>
<dbReference type="RefSeq" id="XP_060422738.1">
    <property type="nucleotide sequence ID" value="XM_060567397.1"/>
</dbReference>
<accession>A0AAJ0A8H3</accession>
<dbReference type="AlphaFoldDB" id="A0AAJ0A8H3"/>
<dbReference type="EMBL" id="JAHMHR010000081">
    <property type="protein sequence ID" value="KAK1657974.1"/>
    <property type="molecule type" value="Genomic_DNA"/>
</dbReference>
<protein>
    <submittedName>
        <fullName evidence="1">Uncharacterized protein</fullName>
    </submittedName>
</protein>
<dbReference type="GeneID" id="85451923"/>